<dbReference type="InterPro" id="IPR003770">
    <property type="entry name" value="MLTG-like"/>
</dbReference>
<dbReference type="EMBL" id="CP125942">
    <property type="protein sequence ID" value="XAO44420.1"/>
    <property type="molecule type" value="Genomic_DNA"/>
</dbReference>
<protein>
    <recommendedName>
        <fullName evidence="7">Endolytic murein transglycosylase</fullName>
        <ecNumber evidence="7">4.2.2.29</ecNumber>
    </recommendedName>
    <alternativeName>
        <fullName evidence="7">Peptidoglycan lytic transglycosylase</fullName>
    </alternativeName>
    <alternativeName>
        <fullName evidence="7">Peptidoglycan polymerization terminase</fullName>
    </alternativeName>
</protein>
<comment type="catalytic activity">
    <reaction evidence="7">
        <text>a peptidoglycan chain = a peptidoglycan chain with N-acetyl-1,6-anhydromuramyl-[peptide] at the reducing end + a peptidoglycan chain with N-acetylglucosamine at the non-reducing end.</text>
        <dbReference type="EC" id="4.2.2.29"/>
    </reaction>
</comment>
<keyword evidence="2 7" id="KW-0812">Transmembrane</keyword>
<evidence type="ECO:0000256" key="1">
    <source>
        <dbReference type="ARBA" id="ARBA00022475"/>
    </source>
</evidence>
<comment type="function">
    <text evidence="7">Functions as a peptidoglycan terminase that cleaves nascent peptidoglycan strands endolytically to terminate their elongation.</text>
</comment>
<evidence type="ECO:0000256" key="3">
    <source>
        <dbReference type="ARBA" id="ARBA00022989"/>
    </source>
</evidence>
<dbReference type="GO" id="GO:0005886">
    <property type="term" value="C:plasma membrane"/>
    <property type="evidence" value="ECO:0007669"/>
    <property type="project" value="UniProtKB-SubCell"/>
</dbReference>
<evidence type="ECO:0000256" key="2">
    <source>
        <dbReference type="ARBA" id="ARBA00022692"/>
    </source>
</evidence>
<dbReference type="KEGG" id="gey:QMQ05_08470"/>
<dbReference type="Pfam" id="PF02618">
    <property type="entry name" value="YceG"/>
    <property type="match status" value="1"/>
</dbReference>
<keyword evidence="5 7" id="KW-0456">Lyase</keyword>
<keyword evidence="1 7" id="KW-1003">Cell membrane</keyword>
<feature type="region of interest" description="Disordered" evidence="8">
    <location>
        <begin position="24"/>
        <end position="117"/>
    </location>
</feature>
<dbReference type="HAMAP" id="MF_02065">
    <property type="entry name" value="MltG"/>
    <property type="match status" value="1"/>
</dbReference>
<keyword evidence="6 7" id="KW-0961">Cell wall biogenesis/degradation</keyword>
<keyword evidence="4 7" id="KW-0472">Membrane</keyword>
<sequence>MREEARQERQRETHRALYESFAAGHGLPIAQPSTPELSGLGHYLSNTTEDSGSGAASEETHTQFLPTLTPAPTTQTPIIDPDALPAVEPGIEPSDALHSSGLIAHENSVSKKQRRAKNRRKRNLVMLATVVIFALVVAGSIFFVKSLVKQFNPDDYPGPGGDTVEFTVEDGWGLGAISRKLEELDVISNDKLLIKAVENSTQSNKVIHPGTYLLKSQMPAADAAEVLVNNRPDKVFYIGLKANLRLNAALEEIAKGSGLKLDDLKKLANQPEKFGLPDSVSNLEGWLHPGEYRFALDSSAKDVLTELVNATKTTLKEAGISDLEEGYRTLKIASILQAESREKDYAVVAGAIENRLNPNNKETHGLLQVDSSVIYGLNRYSLQFSKAEKQDAANKYNTYVHQGLPPTPIGSPATSAINAAANPQANDYYYWVTVNIETGETKFASTYAQHQQNQAEFRSWCEQNPGVC</sequence>
<accession>A0AAU6W9V0</accession>
<dbReference type="Gene3D" id="3.30.1490.480">
    <property type="entry name" value="Endolytic murein transglycosylase"/>
    <property type="match status" value="1"/>
</dbReference>
<comment type="subcellular location">
    <subcellularLocation>
        <location evidence="7">Cell membrane</location>
        <topology evidence="7">Single-pass membrane protein</topology>
    </subcellularLocation>
</comment>
<keyword evidence="3 7" id="KW-1133">Transmembrane helix</keyword>
<dbReference type="NCBIfam" id="TIGR00247">
    <property type="entry name" value="endolytic transglycosylase MltG"/>
    <property type="match status" value="1"/>
</dbReference>
<dbReference type="RefSeq" id="WP_345469193.1">
    <property type="nucleotide sequence ID" value="NZ_CP125942.1"/>
</dbReference>
<keyword evidence="10" id="KW-1185">Reference proteome</keyword>
<reference evidence="9 10" key="1">
    <citation type="submission" date="2023-05" db="EMBL/GenBank/DDBJ databases">
        <title>Glutamicibacter sp. B1, complete genome.</title>
        <authorList>
            <person name="Long Y.H."/>
            <person name="Fang T."/>
            <person name="Li X.Y."/>
        </authorList>
    </citation>
    <scope>NUCLEOTIDE SEQUENCE [LARGE SCALE GENOMIC DNA]</scope>
    <source>
        <strain evidence="9 10">B1</strain>
    </source>
</reference>
<evidence type="ECO:0000256" key="8">
    <source>
        <dbReference type="SAM" id="MobiDB-lite"/>
    </source>
</evidence>
<dbReference type="Proteomes" id="UP001486888">
    <property type="component" value="Chromosome"/>
</dbReference>
<evidence type="ECO:0000256" key="7">
    <source>
        <dbReference type="HAMAP-Rule" id="MF_02065"/>
    </source>
</evidence>
<evidence type="ECO:0000256" key="5">
    <source>
        <dbReference type="ARBA" id="ARBA00023239"/>
    </source>
</evidence>
<evidence type="ECO:0000313" key="9">
    <source>
        <dbReference type="EMBL" id="XAO44420.1"/>
    </source>
</evidence>
<organism evidence="9 10">
    <name type="scientific">Glutamicibacter ectropisis</name>
    <dbReference type="NCBI Taxonomy" id="3046593"/>
    <lineage>
        <taxon>Bacteria</taxon>
        <taxon>Bacillati</taxon>
        <taxon>Actinomycetota</taxon>
        <taxon>Actinomycetes</taxon>
        <taxon>Micrococcales</taxon>
        <taxon>Micrococcaceae</taxon>
        <taxon>Glutamicibacter</taxon>
    </lineage>
</organism>
<evidence type="ECO:0000313" key="10">
    <source>
        <dbReference type="Proteomes" id="UP001486888"/>
    </source>
</evidence>
<dbReference type="EC" id="4.2.2.29" evidence="7"/>
<proteinExistence type="inferred from homology"/>
<dbReference type="GO" id="GO:0071555">
    <property type="term" value="P:cell wall organization"/>
    <property type="evidence" value="ECO:0007669"/>
    <property type="project" value="UniProtKB-KW"/>
</dbReference>
<evidence type="ECO:0000256" key="6">
    <source>
        <dbReference type="ARBA" id="ARBA00023316"/>
    </source>
</evidence>
<gene>
    <name evidence="7 9" type="primary">mltG</name>
    <name evidence="9" type="ORF">QMQ05_08470</name>
</gene>
<feature type="transmembrane region" description="Helical" evidence="7">
    <location>
        <begin position="124"/>
        <end position="144"/>
    </location>
</feature>
<dbReference type="PANTHER" id="PTHR30518">
    <property type="entry name" value="ENDOLYTIC MUREIN TRANSGLYCOSYLASE"/>
    <property type="match status" value="1"/>
</dbReference>
<comment type="similarity">
    <text evidence="7">Belongs to the transglycosylase MltG family.</text>
</comment>
<dbReference type="AlphaFoldDB" id="A0AAU6W9V0"/>
<name>A0AAU6W9V0_9MICC</name>
<dbReference type="PANTHER" id="PTHR30518:SF2">
    <property type="entry name" value="ENDOLYTIC MUREIN TRANSGLYCOSYLASE"/>
    <property type="match status" value="1"/>
</dbReference>
<dbReference type="GO" id="GO:0008932">
    <property type="term" value="F:lytic endotransglycosylase activity"/>
    <property type="evidence" value="ECO:0007669"/>
    <property type="project" value="UniProtKB-UniRule"/>
</dbReference>
<feature type="site" description="Important for catalytic activity" evidence="7">
    <location>
        <position position="339"/>
    </location>
</feature>
<evidence type="ECO:0000256" key="4">
    <source>
        <dbReference type="ARBA" id="ARBA00023136"/>
    </source>
</evidence>
<dbReference type="GO" id="GO:0009252">
    <property type="term" value="P:peptidoglycan biosynthetic process"/>
    <property type="evidence" value="ECO:0007669"/>
    <property type="project" value="UniProtKB-UniRule"/>
</dbReference>
<feature type="compositionally biased region" description="Low complexity" evidence="8">
    <location>
        <begin position="62"/>
        <end position="83"/>
    </location>
</feature>